<evidence type="ECO:0000256" key="2">
    <source>
        <dbReference type="ARBA" id="ARBA00022898"/>
    </source>
</evidence>
<organism evidence="6 7">
    <name type="scientific">Agrilactobacillus yilanensis</name>
    <dbReference type="NCBI Taxonomy" id="2485997"/>
    <lineage>
        <taxon>Bacteria</taxon>
        <taxon>Bacillati</taxon>
        <taxon>Bacillota</taxon>
        <taxon>Bacilli</taxon>
        <taxon>Lactobacillales</taxon>
        <taxon>Lactobacillaceae</taxon>
        <taxon>Agrilactobacillus</taxon>
    </lineage>
</organism>
<dbReference type="SUPFAM" id="SSF53686">
    <property type="entry name" value="Tryptophan synthase beta subunit-like PLP-dependent enzymes"/>
    <property type="match status" value="1"/>
</dbReference>
<dbReference type="Proteomes" id="UP001597267">
    <property type="component" value="Unassembled WGS sequence"/>
</dbReference>
<dbReference type="GO" id="GO:0008721">
    <property type="term" value="F:D-serine ammonia-lyase activity"/>
    <property type="evidence" value="ECO:0007669"/>
    <property type="project" value="UniProtKB-EC"/>
</dbReference>
<comment type="cofactor">
    <cofactor evidence="1 4">
        <name>pyridoxal 5'-phosphate</name>
        <dbReference type="ChEBI" id="CHEBI:597326"/>
    </cofactor>
</comment>
<accession>A0ABW4JCJ8</accession>
<proteinExistence type="inferred from homology"/>
<keyword evidence="2 4" id="KW-0663">Pyridoxal phosphate</keyword>
<protein>
    <recommendedName>
        <fullName evidence="4">Probable D-serine dehydratase</fullName>
        <ecNumber evidence="4">4.3.1.18</ecNumber>
    </recommendedName>
    <alternativeName>
        <fullName evidence="4">D-serine deaminase</fullName>
        <shortName evidence="4">DSD</shortName>
    </alternativeName>
</protein>
<dbReference type="NCBIfam" id="TIGR02035">
    <property type="entry name" value="D_Ser_am_lyase"/>
    <property type="match status" value="1"/>
</dbReference>
<comment type="catalytic activity">
    <reaction evidence="4">
        <text>D-serine = pyruvate + NH4(+)</text>
        <dbReference type="Rhea" id="RHEA:13977"/>
        <dbReference type="ChEBI" id="CHEBI:15361"/>
        <dbReference type="ChEBI" id="CHEBI:28938"/>
        <dbReference type="ChEBI" id="CHEBI:35247"/>
        <dbReference type="EC" id="4.3.1.18"/>
    </reaction>
</comment>
<dbReference type="PANTHER" id="PTHR48078">
    <property type="entry name" value="THREONINE DEHYDRATASE, MITOCHONDRIAL-RELATED"/>
    <property type="match status" value="1"/>
</dbReference>
<evidence type="ECO:0000256" key="3">
    <source>
        <dbReference type="ARBA" id="ARBA00023239"/>
    </source>
</evidence>
<dbReference type="EC" id="4.3.1.18" evidence="4"/>
<dbReference type="NCBIfam" id="NF002823">
    <property type="entry name" value="PRK02991.1"/>
    <property type="match status" value="1"/>
</dbReference>
<dbReference type="InterPro" id="IPR050147">
    <property type="entry name" value="Ser/Thr_Dehydratase"/>
</dbReference>
<dbReference type="InterPro" id="IPR011780">
    <property type="entry name" value="D_Ser_am_lyase"/>
</dbReference>
<gene>
    <name evidence="4" type="primary">dsdA</name>
    <name evidence="6" type="ORF">ACFQ5M_11345</name>
</gene>
<evidence type="ECO:0000313" key="7">
    <source>
        <dbReference type="Proteomes" id="UP001597267"/>
    </source>
</evidence>
<name>A0ABW4JCJ8_9LACO</name>
<evidence type="ECO:0000313" key="6">
    <source>
        <dbReference type="EMBL" id="MFD1672697.1"/>
    </source>
</evidence>
<comment type="caution">
    <text evidence="4">Lacks conserved residue(s) required for the propagation of feature annotation.</text>
</comment>
<sequence>MTLSKDELIKKYPIIEQLANEQPTFWENTNFGKAAEQTVLSKIDIFDAAARLQRFQPYIKAAFSETYNRQGRLESPLIQIKTTQQNLENLWQHPVAGQLFVKADHQLPISGTIQDRGGLYAVLKIAEDIAMQYSNLAYEDDYAMLASNDFIQLFNHFEIVTASNGNLGLSVGIIAHKLGFKVTVYLPKHTSDWKKQKLTETGIQVIEAEGDFPNALATAQTYAKNQDNTLFIDSLNDKEMLAGHSTAALHFQMQLKTQNITVDQTHPLFIYLPADSGVAAAGISYSLQSIFGSNVYPILIESTHAPALTLALSTATDDQPSVSDIGLDNQTIADDLTLPIASPFVNTVAQNLIFATTTLTDEDFLKYVGLLALNENILTEPAAAGGFGGLAQVLTHYNTQFNLADATHIIWTTGGRLVPKIQMAEYIKKGEGYLNPELDDFIKF</sequence>
<keyword evidence="7" id="KW-1185">Reference proteome</keyword>
<dbReference type="InterPro" id="IPR036052">
    <property type="entry name" value="TrpB-like_PALP_sf"/>
</dbReference>
<comment type="similarity">
    <text evidence="4">Belongs to the serine/threonine dehydratase family. DsdA subfamily.</text>
</comment>
<dbReference type="PANTHER" id="PTHR48078:SF9">
    <property type="entry name" value="D-SERINE DEHYDRATASE"/>
    <property type="match status" value="1"/>
</dbReference>
<dbReference type="Pfam" id="PF00291">
    <property type="entry name" value="PALP"/>
    <property type="match status" value="1"/>
</dbReference>
<reference evidence="7" key="1">
    <citation type="journal article" date="2019" name="Int. J. Syst. Evol. Microbiol.">
        <title>The Global Catalogue of Microorganisms (GCM) 10K type strain sequencing project: providing services to taxonomists for standard genome sequencing and annotation.</title>
        <authorList>
            <consortium name="The Broad Institute Genomics Platform"/>
            <consortium name="The Broad Institute Genome Sequencing Center for Infectious Disease"/>
            <person name="Wu L."/>
            <person name="Ma J."/>
        </authorList>
    </citation>
    <scope>NUCLEOTIDE SEQUENCE [LARGE SCALE GENOMIC DNA]</scope>
    <source>
        <strain evidence="7">CCM 8896</strain>
    </source>
</reference>
<dbReference type="RefSeq" id="WP_125713277.1">
    <property type="nucleotide sequence ID" value="NZ_JBHTOP010000026.1"/>
</dbReference>
<evidence type="ECO:0000259" key="5">
    <source>
        <dbReference type="Pfam" id="PF00291"/>
    </source>
</evidence>
<dbReference type="Gene3D" id="3.40.50.1100">
    <property type="match status" value="2"/>
</dbReference>
<feature type="domain" description="Tryptophan synthase beta chain-like PALP" evidence="5">
    <location>
        <begin position="87"/>
        <end position="392"/>
    </location>
</feature>
<dbReference type="EMBL" id="JBHTOP010000026">
    <property type="protein sequence ID" value="MFD1672697.1"/>
    <property type="molecule type" value="Genomic_DNA"/>
</dbReference>
<comment type="caution">
    <text evidence="6">The sequence shown here is derived from an EMBL/GenBank/DDBJ whole genome shotgun (WGS) entry which is preliminary data.</text>
</comment>
<evidence type="ECO:0000256" key="4">
    <source>
        <dbReference type="HAMAP-Rule" id="MF_01030"/>
    </source>
</evidence>
<dbReference type="HAMAP" id="MF_01030">
    <property type="entry name" value="D_Ser_dehydrat"/>
    <property type="match status" value="1"/>
</dbReference>
<evidence type="ECO:0000256" key="1">
    <source>
        <dbReference type="ARBA" id="ARBA00001933"/>
    </source>
</evidence>
<dbReference type="InterPro" id="IPR001926">
    <property type="entry name" value="TrpB-like_PALP"/>
</dbReference>
<keyword evidence="3 4" id="KW-0456">Lyase</keyword>